<organism evidence="1 2">
    <name type="scientific">Gallibacterium trehalosifermentans</name>
    <dbReference type="NCBI Taxonomy" id="516935"/>
    <lineage>
        <taxon>Bacteria</taxon>
        <taxon>Pseudomonadati</taxon>
        <taxon>Pseudomonadota</taxon>
        <taxon>Gammaproteobacteria</taxon>
        <taxon>Pasteurellales</taxon>
        <taxon>Pasteurellaceae</taxon>
        <taxon>Gallibacterium</taxon>
    </lineage>
</organism>
<dbReference type="RefSeq" id="WP_382370935.1">
    <property type="nucleotide sequence ID" value="NZ_JBHLWB010000007.1"/>
</dbReference>
<sequence length="156" mass="16643">MKITIKPGKTYIENAVPGETYQLVDPKTGKTPEHIKTMRNGNDLIFKNEQDNSEVIIKGFWKHCSEDNQCFAVLDVPAQEGIEAGQVIITQVEHELTSFTAGEVGTLAESQSNYWWTLGGLVGFGLLAGGLSLGGGGGSSGSSNGGGKINLHHQKI</sequence>
<dbReference type="EMBL" id="JBHLWB010000007">
    <property type="protein sequence ID" value="MFC0309456.1"/>
    <property type="molecule type" value="Genomic_DNA"/>
</dbReference>
<dbReference type="Proteomes" id="UP001589767">
    <property type="component" value="Unassembled WGS sequence"/>
</dbReference>
<name>A0ABV6H1G5_9PAST</name>
<keyword evidence="2" id="KW-1185">Reference proteome</keyword>
<gene>
    <name evidence="1" type="ORF">ACFFHK_07000</name>
</gene>
<protein>
    <submittedName>
        <fullName evidence="1">Uncharacterized protein</fullName>
    </submittedName>
</protein>
<comment type="caution">
    <text evidence="1">The sequence shown here is derived from an EMBL/GenBank/DDBJ whole genome shotgun (WGS) entry which is preliminary data.</text>
</comment>
<proteinExistence type="predicted"/>
<evidence type="ECO:0000313" key="2">
    <source>
        <dbReference type="Proteomes" id="UP001589767"/>
    </source>
</evidence>
<reference evidence="1 2" key="1">
    <citation type="submission" date="2024-09" db="EMBL/GenBank/DDBJ databases">
        <authorList>
            <person name="Sun Q."/>
            <person name="Mori K."/>
        </authorList>
    </citation>
    <scope>NUCLEOTIDE SEQUENCE [LARGE SCALE GENOMIC DNA]</scope>
    <source>
        <strain evidence="1 2">CCM 7539</strain>
    </source>
</reference>
<evidence type="ECO:0000313" key="1">
    <source>
        <dbReference type="EMBL" id="MFC0309456.1"/>
    </source>
</evidence>
<accession>A0ABV6H1G5</accession>